<name>A0A1I5VC57_9BACT</name>
<keyword evidence="1" id="KW-1133">Transmembrane helix</keyword>
<evidence type="ECO:0000313" key="3">
    <source>
        <dbReference type="Proteomes" id="UP000199306"/>
    </source>
</evidence>
<dbReference type="EMBL" id="FOXH01000009">
    <property type="protein sequence ID" value="SFQ05089.1"/>
    <property type="molecule type" value="Genomic_DNA"/>
</dbReference>
<evidence type="ECO:0000313" key="2">
    <source>
        <dbReference type="EMBL" id="SFQ05089.1"/>
    </source>
</evidence>
<protein>
    <submittedName>
        <fullName evidence="2">Uncharacterized protein</fullName>
    </submittedName>
</protein>
<keyword evidence="1" id="KW-0472">Membrane</keyword>
<gene>
    <name evidence="2" type="ORF">SAMN04515674_10934</name>
</gene>
<dbReference type="RefSeq" id="WP_092018068.1">
    <property type="nucleotide sequence ID" value="NZ_JBHUFO010000032.1"/>
</dbReference>
<organism evidence="2 3">
    <name type="scientific">Pseudarcicella hirudinis</name>
    <dbReference type="NCBI Taxonomy" id="1079859"/>
    <lineage>
        <taxon>Bacteria</taxon>
        <taxon>Pseudomonadati</taxon>
        <taxon>Bacteroidota</taxon>
        <taxon>Cytophagia</taxon>
        <taxon>Cytophagales</taxon>
        <taxon>Flectobacillaceae</taxon>
        <taxon>Pseudarcicella</taxon>
    </lineage>
</organism>
<feature type="transmembrane region" description="Helical" evidence="1">
    <location>
        <begin position="6"/>
        <end position="26"/>
    </location>
</feature>
<evidence type="ECO:0000256" key="1">
    <source>
        <dbReference type="SAM" id="Phobius"/>
    </source>
</evidence>
<keyword evidence="3" id="KW-1185">Reference proteome</keyword>
<dbReference type="OrthoDB" id="980645at2"/>
<keyword evidence="1" id="KW-0812">Transmembrane</keyword>
<dbReference type="Proteomes" id="UP000199306">
    <property type="component" value="Unassembled WGS sequence"/>
</dbReference>
<dbReference type="AlphaFoldDB" id="A0A1I5VC57"/>
<proteinExistence type="predicted"/>
<sequence>MSGKNYIALFLLVLINVRTLVVPLVYMDFELRKAFIIKNLCENRFKPELHCNGKCYLAKKLNKIAEDNASKETNKQSQAFKKILEEVFENQSLFTFNWSHDPADKIVIFPDLKIYTNAFISSVFHPPSA</sequence>
<accession>A0A1I5VC57</accession>
<dbReference type="STRING" id="1079859.SAMN04515674_10934"/>
<reference evidence="2 3" key="1">
    <citation type="submission" date="2016-10" db="EMBL/GenBank/DDBJ databases">
        <authorList>
            <person name="de Groot N.N."/>
        </authorList>
    </citation>
    <scope>NUCLEOTIDE SEQUENCE [LARGE SCALE GENOMIC DNA]</scope>
    <source>
        <strain evidence="3">E92,LMG 26720,CCM 7988</strain>
    </source>
</reference>